<dbReference type="GO" id="GO:0005737">
    <property type="term" value="C:cytoplasm"/>
    <property type="evidence" value="ECO:0007669"/>
    <property type="project" value="UniProtKB-SubCell"/>
</dbReference>
<evidence type="ECO:0000259" key="11">
    <source>
        <dbReference type="Pfam" id="PF18072"/>
    </source>
</evidence>
<feature type="binding site" evidence="8">
    <location>
        <position position="87"/>
    </location>
    <ligand>
        <name>ATP</name>
        <dbReference type="ChEBI" id="CHEBI:30616"/>
    </ligand>
</feature>
<dbReference type="InterPro" id="IPR036921">
    <property type="entry name" value="PurM-like_N_sf"/>
</dbReference>
<dbReference type="NCBIfam" id="NF002290">
    <property type="entry name" value="PRK01213.1"/>
    <property type="match status" value="1"/>
</dbReference>
<comment type="pathway">
    <text evidence="8">Purine metabolism; IMP biosynthesis via de novo pathway; 5-amino-1-(5-phospho-D-ribosyl)imidazole from N(2)-formyl-N(1)-(5-phospho-D-ribosyl)glycinamide: step 1/2.</text>
</comment>
<feature type="binding site" evidence="8">
    <location>
        <begin position="90"/>
        <end position="93"/>
    </location>
    <ligand>
        <name>substrate</name>
    </ligand>
</feature>
<keyword evidence="13" id="KW-1185">Reference proteome</keyword>
<keyword evidence="6 8" id="KW-0067">ATP-binding</keyword>
<evidence type="ECO:0000256" key="4">
    <source>
        <dbReference type="ARBA" id="ARBA00022741"/>
    </source>
</evidence>
<dbReference type="PANTHER" id="PTHR43555">
    <property type="entry name" value="PHOSPHORIBOSYLFORMYLGLYCINAMIDINE SYNTHASE SUBUNIT PURL"/>
    <property type="match status" value="1"/>
</dbReference>
<feature type="binding site" evidence="8">
    <location>
        <position position="236"/>
    </location>
    <ligand>
        <name>substrate</name>
    </ligand>
</feature>
<dbReference type="InterPro" id="IPR010074">
    <property type="entry name" value="PRibForGlyAmidine_synth_PurL"/>
</dbReference>
<reference evidence="12 13" key="1">
    <citation type="submission" date="2019-12" db="EMBL/GenBank/DDBJ databases">
        <title>Genomic-based taxomic classification of the family Erythrobacteraceae.</title>
        <authorList>
            <person name="Xu L."/>
        </authorList>
    </citation>
    <scope>NUCLEOTIDE SEQUENCE [LARGE SCALE GENOMIC DNA]</scope>
    <source>
        <strain evidence="12 13">S36</strain>
    </source>
</reference>
<proteinExistence type="inferred from homology"/>
<protein>
    <recommendedName>
        <fullName evidence="8">Phosphoribosylformylglycinamidine synthase subunit PurL</fullName>
        <shortName evidence="8">FGAM synthase</shortName>
        <ecNumber evidence="8">6.3.5.3</ecNumber>
    </recommendedName>
    <alternativeName>
        <fullName evidence="8">Formylglycinamide ribonucleotide amidotransferase subunit II</fullName>
        <shortName evidence="8">FGAR amidotransferase II</shortName>
        <shortName evidence="8">FGAR-AT II</shortName>
    </alternativeName>
    <alternativeName>
        <fullName evidence="8">Glutamine amidotransferase PurL</fullName>
    </alternativeName>
    <alternativeName>
        <fullName evidence="8">Phosphoribosylformylglycinamidine synthase subunit II</fullName>
    </alternativeName>
</protein>
<evidence type="ECO:0000256" key="2">
    <source>
        <dbReference type="ARBA" id="ARBA00022598"/>
    </source>
</evidence>
<name>A0A6I4TY20_9SPHN</name>
<dbReference type="SUPFAM" id="SSF56042">
    <property type="entry name" value="PurM C-terminal domain-like"/>
    <property type="match status" value="2"/>
</dbReference>
<dbReference type="EMBL" id="WTYJ01000005">
    <property type="protein sequence ID" value="MXP00895.1"/>
    <property type="molecule type" value="Genomic_DNA"/>
</dbReference>
<evidence type="ECO:0000313" key="12">
    <source>
        <dbReference type="EMBL" id="MXP00895.1"/>
    </source>
</evidence>
<feature type="binding site" evidence="8">
    <location>
        <position position="531"/>
    </location>
    <ligand>
        <name>Mg(2+)</name>
        <dbReference type="ChEBI" id="CHEBI:18420"/>
        <label>1</label>
    </ligand>
</feature>
<comment type="catalytic activity">
    <reaction evidence="8">
        <text>N(2)-formyl-N(1)-(5-phospho-beta-D-ribosyl)glycinamide + L-glutamine + ATP + H2O = 2-formamido-N(1)-(5-O-phospho-beta-D-ribosyl)acetamidine + L-glutamate + ADP + phosphate + H(+)</text>
        <dbReference type="Rhea" id="RHEA:17129"/>
        <dbReference type="ChEBI" id="CHEBI:15377"/>
        <dbReference type="ChEBI" id="CHEBI:15378"/>
        <dbReference type="ChEBI" id="CHEBI:29985"/>
        <dbReference type="ChEBI" id="CHEBI:30616"/>
        <dbReference type="ChEBI" id="CHEBI:43474"/>
        <dbReference type="ChEBI" id="CHEBI:58359"/>
        <dbReference type="ChEBI" id="CHEBI:147286"/>
        <dbReference type="ChEBI" id="CHEBI:147287"/>
        <dbReference type="ChEBI" id="CHEBI:456216"/>
        <dbReference type="EC" id="6.3.5.3"/>
    </reaction>
</comment>
<keyword evidence="2 8" id="KW-0436">Ligase</keyword>
<evidence type="ECO:0000259" key="9">
    <source>
        <dbReference type="Pfam" id="PF00586"/>
    </source>
</evidence>
<dbReference type="GO" id="GO:0005524">
    <property type="term" value="F:ATP binding"/>
    <property type="evidence" value="ECO:0007669"/>
    <property type="project" value="UniProtKB-UniRule"/>
</dbReference>
<keyword evidence="4 8" id="KW-0547">Nucleotide-binding</keyword>
<keyword evidence="7 8" id="KW-0460">Magnesium</keyword>
<dbReference type="EC" id="6.3.5.3" evidence="8"/>
<dbReference type="GO" id="GO:0006189">
    <property type="term" value="P:'de novo' IMP biosynthetic process"/>
    <property type="evidence" value="ECO:0007669"/>
    <property type="project" value="UniProtKB-UniRule"/>
</dbReference>
<dbReference type="Proteomes" id="UP000469430">
    <property type="component" value="Unassembled WGS sequence"/>
</dbReference>
<feature type="domain" description="Phosphoribosylformylglycinamidine synthase linker" evidence="11">
    <location>
        <begin position="12"/>
        <end position="49"/>
    </location>
</feature>
<feature type="active site" description="Proton acceptor" evidence="8">
    <location>
        <position position="91"/>
    </location>
</feature>
<dbReference type="InterPro" id="IPR016188">
    <property type="entry name" value="PurM-like_N"/>
</dbReference>
<feature type="domain" description="PurM-like N-terminal" evidence="9">
    <location>
        <begin position="436"/>
        <end position="558"/>
    </location>
</feature>
<comment type="subcellular location">
    <subcellularLocation>
        <location evidence="8">Cytoplasm</location>
    </subcellularLocation>
</comment>
<gene>
    <name evidence="8 12" type="primary">purL</name>
    <name evidence="12" type="ORF">GRI97_18045</name>
</gene>
<dbReference type="InterPro" id="IPR041609">
    <property type="entry name" value="PurL_linker"/>
</dbReference>
<feature type="binding site" evidence="8">
    <location>
        <begin position="308"/>
        <end position="310"/>
    </location>
    <ligand>
        <name>substrate</name>
    </ligand>
</feature>
<dbReference type="RefSeq" id="WP_161392631.1">
    <property type="nucleotide sequence ID" value="NZ_JBHSCP010000001.1"/>
</dbReference>
<dbReference type="Pfam" id="PF00586">
    <property type="entry name" value="AIRS"/>
    <property type="match status" value="2"/>
</dbReference>
<keyword evidence="5 8" id="KW-0658">Purine biosynthesis</keyword>
<dbReference type="HAMAP" id="MF_00420">
    <property type="entry name" value="PurL_2"/>
    <property type="match status" value="1"/>
</dbReference>
<evidence type="ECO:0000256" key="3">
    <source>
        <dbReference type="ARBA" id="ARBA00022723"/>
    </source>
</evidence>
<comment type="function">
    <text evidence="8">Part of the phosphoribosylformylglycinamidine synthase complex involved in the purines biosynthetic pathway. Catalyzes the ATP-dependent conversion of formylglycinamide ribonucleotide (FGAR) and glutamine to yield formylglycinamidine ribonucleotide (FGAM) and glutamate. The FGAM synthase complex is composed of three subunits. PurQ produces an ammonia molecule by converting glutamine to glutamate. PurL transfers the ammonia molecule to FGAR to form FGAM in an ATP-dependent manner. PurS interacts with PurQ and PurL and is thought to assist in the transfer of the ammonia molecule from PurQ to PurL.</text>
</comment>
<feature type="domain" description="PurM-like C-terminal" evidence="10">
    <location>
        <begin position="573"/>
        <end position="658"/>
    </location>
</feature>
<evidence type="ECO:0000256" key="8">
    <source>
        <dbReference type="HAMAP-Rule" id="MF_00420"/>
    </source>
</evidence>
<feature type="active site" evidence="8">
    <location>
        <position position="45"/>
    </location>
</feature>
<comment type="similarity">
    <text evidence="8">Belongs to the FGAMS family.</text>
</comment>
<evidence type="ECO:0000256" key="5">
    <source>
        <dbReference type="ARBA" id="ARBA00022755"/>
    </source>
</evidence>
<feature type="binding site" evidence="8">
    <location>
        <position position="264"/>
    </location>
    <ligand>
        <name>Mg(2+)</name>
        <dbReference type="ChEBI" id="CHEBI:18420"/>
        <label>2</label>
    </ligand>
</feature>
<feature type="binding site" evidence="8">
    <location>
        <position position="533"/>
    </location>
    <ligand>
        <name>substrate</name>
    </ligand>
</feature>
<organism evidence="12 13">
    <name type="scientific">Croceibacterium xixiisoli</name>
    <dbReference type="NCBI Taxonomy" id="1476466"/>
    <lineage>
        <taxon>Bacteria</taxon>
        <taxon>Pseudomonadati</taxon>
        <taxon>Pseudomonadota</taxon>
        <taxon>Alphaproteobacteria</taxon>
        <taxon>Sphingomonadales</taxon>
        <taxon>Erythrobacteraceae</taxon>
        <taxon>Croceibacterium</taxon>
    </lineage>
</organism>
<dbReference type="Gene3D" id="3.30.1330.10">
    <property type="entry name" value="PurM-like, N-terminal domain"/>
    <property type="match status" value="2"/>
</dbReference>
<feature type="binding site" evidence="8">
    <location>
        <position position="493"/>
    </location>
    <ligand>
        <name>ATP</name>
        <dbReference type="ChEBI" id="CHEBI:30616"/>
    </ligand>
</feature>
<feature type="binding site" evidence="8">
    <location>
        <position position="89"/>
    </location>
    <ligand>
        <name>Mg(2+)</name>
        <dbReference type="ChEBI" id="CHEBI:18420"/>
        <label>1</label>
    </ligand>
</feature>
<accession>A0A6I4TY20</accession>
<dbReference type="GO" id="GO:0000287">
    <property type="term" value="F:magnesium ion binding"/>
    <property type="evidence" value="ECO:0007669"/>
    <property type="project" value="UniProtKB-UniRule"/>
</dbReference>
<evidence type="ECO:0000256" key="1">
    <source>
        <dbReference type="ARBA" id="ARBA00022490"/>
    </source>
</evidence>
<feature type="binding site" evidence="8">
    <location>
        <position position="48"/>
    </location>
    <ligand>
        <name>ATP</name>
        <dbReference type="ChEBI" id="CHEBI:30616"/>
    </ligand>
</feature>
<dbReference type="OrthoDB" id="9804441at2"/>
<dbReference type="InterPro" id="IPR010918">
    <property type="entry name" value="PurM-like_C_dom"/>
</dbReference>
<feature type="binding site" evidence="8">
    <location>
        <position position="112"/>
    </location>
    <ligand>
        <name>substrate</name>
    </ligand>
</feature>
<dbReference type="InterPro" id="IPR036676">
    <property type="entry name" value="PurM-like_C_sf"/>
</dbReference>
<dbReference type="Gene3D" id="3.90.650.10">
    <property type="entry name" value="PurM-like C-terminal domain"/>
    <property type="match status" value="2"/>
</dbReference>
<feature type="binding site" evidence="8">
    <location>
        <position position="530"/>
    </location>
    <ligand>
        <name>ATP</name>
        <dbReference type="ChEBI" id="CHEBI:30616"/>
    </ligand>
</feature>
<sequence length="726" mass="76727">MSEITPSIVEAHGLSPEEYDRVLNALGREPNLVELGIFSVMWSEHCSYKSSRIHLKKLPTEAPWVICGPGENAGVIDIGDGQAAIFKMESHNHPSYIEPYQGAATGVGGILRDVFTMGARPVANLNALRFGRPDHPKMKHLVQGVVAGIGGYGNCVGVPTVGGETNFHPAYDGNILVNAMTVGVADTDKIFYSAATGLGNPIVYVGSKTGRDGIHGATMASADFGEDSDAKRPTVQVGDPFTEKLLIEACLELMATDAIVAIQDMGAAGLTSSSVEMATNGKAGIRLNMNNVPCRETGMTPYEMMLSESQERMLMVLKPGKEPMAEAIFRKWELDFAVIGEVTDTQHMVLEFNGEVVCDIPLGPLAADAPLYDRPYVSPEEYKAWANVAPLGDVAESADIGADLLTLMGSADLASRRWIWQQYDSQVGADTLQLSGGDAAVVRVHGTSKALAMSTDCTPRYCYADPYEGGKQAVAETYRNISAVGGRPLAITNCLNFANPQRPEIMAQIVGCLNGMADACRALDYPIVSGNVSLYNESKATGGGSAILPTPAIGGVGILEDSSLMATIAFKGEGQDIAVIGREHDDLGQSLWLRTIQGREDGNPPPVDLAEERRLGELVRDLIAAGDVTAVHDVSDGGLLVAVTEMALAGGIGADLLPLTTAQAYAEAQGLYVVTLPDASVLAQRGIAARVIGKTGGAAIVANGATIALADLREANDSFFRNWMES</sequence>
<dbReference type="GO" id="GO:0004642">
    <property type="term" value="F:phosphoribosylformylglycinamidine synthase activity"/>
    <property type="evidence" value="ECO:0007669"/>
    <property type="project" value="UniProtKB-UniRule"/>
</dbReference>
<feature type="binding site" evidence="8">
    <location>
        <position position="113"/>
    </location>
    <ligand>
        <name>Mg(2+)</name>
        <dbReference type="ChEBI" id="CHEBI:18420"/>
        <label>2</label>
    </ligand>
</feature>
<evidence type="ECO:0000313" key="13">
    <source>
        <dbReference type="Proteomes" id="UP000469430"/>
    </source>
</evidence>
<comment type="caution">
    <text evidence="8">Lacks conserved residue(s) required for the propagation of feature annotation.</text>
</comment>
<dbReference type="Pfam" id="PF18072">
    <property type="entry name" value="FGAR-AT_linker"/>
    <property type="match status" value="1"/>
</dbReference>
<evidence type="ECO:0000256" key="7">
    <source>
        <dbReference type="ARBA" id="ARBA00022842"/>
    </source>
</evidence>
<feature type="domain" description="PurM-like C-terminal" evidence="10">
    <location>
        <begin position="199"/>
        <end position="351"/>
    </location>
</feature>
<dbReference type="CDD" id="cd02204">
    <property type="entry name" value="PurL_repeat2"/>
    <property type="match status" value="1"/>
</dbReference>
<dbReference type="UniPathway" id="UPA00074">
    <property type="reaction ID" value="UER00128"/>
</dbReference>
<feature type="domain" description="PurM-like N-terminal" evidence="9">
    <location>
        <begin position="70"/>
        <end position="185"/>
    </location>
</feature>
<dbReference type="NCBIfam" id="TIGR01736">
    <property type="entry name" value="FGAM_synth_II"/>
    <property type="match status" value="1"/>
</dbReference>
<keyword evidence="1 8" id="KW-0963">Cytoplasm</keyword>
<dbReference type="AlphaFoldDB" id="A0A6I4TY20"/>
<evidence type="ECO:0000256" key="6">
    <source>
        <dbReference type="ARBA" id="ARBA00022840"/>
    </source>
</evidence>
<evidence type="ECO:0000259" key="10">
    <source>
        <dbReference type="Pfam" id="PF02769"/>
    </source>
</evidence>
<dbReference type="PANTHER" id="PTHR43555:SF1">
    <property type="entry name" value="PHOSPHORIBOSYLFORMYLGLYCINAMIDINE SYNTHASE SUBUNIT PURL"/>
    <property type="match status" value="1"/>
</dbReference>
<dbReference type="PIRSF" id="PIRSF001587">
    <property type="entry name" value="FGAM_synthase_II"/>
    <property type="match status" value="1"/>
</dbReference>
<dbReference type="Pfam" id="PF02769">
    <property type="entry name" value="AIRS_C"/>
    <property type="match status" value="2"/>
</dbReference>
<dbReference type="CDD" id="cd02203">
    <property type="entry name" value="PurL_repeat1"/>
    <property type="match status" value="1"/>
</dbReference>
<dbReference type="FunFam" id="3.30.1330.10:FF:000004">
    <property type="entry name" value="Phosphoribosylformylglycinamidine synthase subunit PurL"/>
    <property type="match status" value="1"/>
</dbReference>
<keyword evidence="3 8" id="KW-0479">Metal-binding</keyword>
<comment type="caution">
    <text evidence="12">The sequence shown here is derived from an EMBL/GenBank/DDBJ whole genome shotgun (WGS) entry which is preliminary data.</text>
</comment>
<dbReference type="SUPFAM" id="SSF55326">
    <property type="entry name" value="PurM N-terminal domain-like"/>
    <property type="match status" value="2"/>
</dbReference>
<comment type="subunit">
    <text evidence="8">Monomer. Part of the FGAM synthase complex composed of 1 PurL, 1 PurQ and 2 PurS subunits.</text>
</comment>